<evidence type="ECO:0000256" key="4">
    <source>
        <dbReference type="ARBA" id="ARBA00023136"/>
    </source>
</evidence>
<evidence type="ECO:0000256" key="5">
    <source>
        <dbReference type="SAM" id="Phobius"/>
    </source>
</evidence>
<dbReference type="OrthoDB" id="1910624at2759"/>
<keyword evidence="3 5" id="KW-1133">Transmembrane helix</keyword>
<dbReference type="OMA" id="READIGY"/>
<keyword evidence="8" id="KW-1185">Reference proteome</keyword>
<protein>
    <submittedName>
        <fullName evidence="7">Late embryogenesis abundant protein</fullName>
    </submittedName>
</protein>
<dbReference type="InParanoid" id="A0A200PN59"/>
<dbReference type="PANTHER" id="PTHR31234:SF65">
    <property type="entry name" value="LATE EMBRYOGENESIS ABUNDANT PROTEIN, LEA_2 SUBGROUP"/>
    <property type="match status" value="1"/>
</dbReference>
<keyword evidence="2 5" id="KW-0812">Transmembrane</keyword>
<dbReference type="GO" id="GO:0016020">
    <property type="term" value="C:membrane"/>
    <property type="evidence" value="ECO:0007669"/>
    <property type="project" value="UniProtKB-SubCell"/>
</dbReference>
<feature type="transmembrane region" description="Helical" evidence="5">
    <location>
        <begin position="29"/>
        <end position="54"/>
    </location>
</feature>
<dbReference type="AlphaFoldDB" id="A0A200PN59"/>
<dbReference type="EMBL" id="MVGT01004392">
    <property type="protein sequence ID" value="OUZ99646.1"/>
    <property type="molecule type" value="Genomic_DNA"/>
</dbReference>
<evidence type="ECO:0000256" key="2">
    <source>
        <dbReference type="ARBA" id="ARBA00022692"/>
    </source>
</evidence>
<feature type="domain" description="Late embryogenesis abundant protein LEA-2 subgroup" evidence="6">
    <location>
        <begin position="92"/>
        <end position="189"/>
    </location>
</feature>
<organism evidence="7 8">
    <name type="scientific">Macleaya cordata</name>
    <name type="common">Five-seeded plume-poppy</name>
    <name type="synonym">Bocconia cordata</name>
    <dbReference type="NCBI Taxonomy" id="56857"/>
    <lineage>
        <taxon>Eukaryota</taxon>
        <taxon>Viridiplantae</taxon>
        <taxon>Streptophyta</taxon>
        <taxon>Embryophyta</taxon>
        <taxon>Tracheophyta</taxon>
        <taxon>Spermatophyta</taxon>
        <taxon>Magnoliopsida</taxon>
        <taxon>Ranunculales</taxon>
        <taxon>Papaveraceae</taxon>
        <taxon>Papaveroideae</taxon>
        <taxon>Macleaya</taxon>
    </lineage>
</organism>
<evidence type="ECO:0000313" key="7">
    <source>
        <dbReference type="EMBL" id="OUZ99646.1"/>
    </source>
</evidence>
<evidence type="ECO:0000313" key="8">
    <source>
        <dbReference type="Proteomes" id="UP000195402"/>
    </source>
</evidence>
<proteinExistence type="predicted"/>
<dbReference type="Proteomes" id="UP000195402">
    <property type="component" value="Unassembled WGS sequence"/>
</dbReference>
<dbReference type="PANTHER" id="PTHR31234">
    <property type="entry name" value="LATE EMBRYOGENESIS ABUNDANT (LEA) HYDROXYPROLINE-RICH GLYCOPROTEIN FAMILY"/>
    <property type="match status" value="1"/>
</dbReference>
<comment type="caution">
    <text evidence="7">The sequence shown here is derived from an EMBL/GenBank/DDBJ whole genome shotgun (WGS) entry which is preliminary data.</text>
</comment>
<dbReference type="Pfam" id="PF03168">
    <property type="entry name" value="LEA_2"/>
    <property type="match status" value="1"/>
</dbReference>
<evidence type="ECO:0000256" key="1">
    <source>
        <dbReference type="ARBA" id="ARBA00004167"/>
    </source>
</evidence>
<gene>
    <name evidence="7" type="ORF">BVC80_9061g80</name>
</gene>
<dbReference type="STRING" id="56857.A0A200PN59"/>
<name>A0A200PN59_MACCD</name>
<comment type="subcellular location">
    <subcellularLocation>
        <location evidence="1">Membrane</location>
        <topology evidence="1">Single-pass membrane protein</topology>
    </subcellularLocation>
</comment>
<dbReference type="InterPro" id="IPR004864">
    <property type="entry name" value="LEA_2"/>
</dbReference>
<reference evidence="7 8" key="1">
    <citation type="journal article" date="2017" name="Mol. Plant">
        <title>The Genome of Medicinal Plant Macleaya cordata Provides New Insights into Benzylisoquinoline Alkaloids Metabolism.</title>
        <authorList>
            <person name="Liu X."/>
            <person name="Liu Y."/>
            <person name="Huang P."/>
            <person name="Ma Y."/>
            <person name="Qing Z."/>
            <person name="Tang Q."/>
            <person name="Cao H."/>
            <person name="Cheng P."/>
            <person name="Zheng Y."/>
            <person name="Yuan Z."/>
            <person name="Zhou Y."/>
            <person name="Liu J."/>
            <person name="Tang Z."/>
            <person name="Zhuo Y."/>
            <person name="Zhang Y."/>
            <person name="Yu L."/>
            <person name="Huang J."/>
            <person name="Yang P."/>
            <person name="Peng Q."/>
            <person name="Zhang J."/>
            <person name="Jiang W."/>
            <person name="Zhang Z."/>
            <person name="Lin K."/>
            <person name="Ro D.K."/>
            <person name="Chen X."/>
            <person name="Xiong X."/>
            <person name="Shang Y."/>
            <person name="Huang S."/>
            <person name="Zeng J."/>
        </authorList>
    </citation>
    <scope>NUCLEOTIDE SEQUENCE [LARGE SCALE GENOMIC DNA]</scope>
    <source>
        <strain evidence="8">cv. BLH2017</strain>
        <tissue evidence="7">Root</tissue>
    </source>
</reference>
<keyword evidence="4 5" id="KW-0472">Membrane</keyword>
<evidence type="ECO:0000259" key="6">
    <source>
        <dbReference type="Pfam" id="PF03168"/>
    </source>
</evidence>
<dbReference type="GO" id="GO:0098542">
    <property type="term" value="P:defense response to other organism"/>
    <property type="evidence" value="ECO:0007669"/>
    <property type="project" value="InterPro"/>
</dbReference>
<dbReference type="InterPro" id="IPR044839">
    <property type="entry name" value="NDR1-like"/>
</dbReference>
<dbReference type="Gene3D" id="2.60.40.1820">
    <property type="match status" value="1"/>
</dbReference>
<dbReference type="SUPFAM" id="SSF117070">
    <property type="entry name" value="LEA14-like"/>
    <property type="match status" value="1"/>
</dbReference>
<sequence>MNIEKPTDPEQSEIQKHNRQKAVRKRRCCIALISVLLLFLTLFIIILILAFTVFKPKDPKTEVLSTKIDGISPRVSFPALKIELNITVDLEILVHNPNRASFKHGQGQSLVFYRDNQIGEVDIFPGRIPARGSETLKSRLTLEADKFGSDLSRLISDVLAGEMVIETKTRVPGRVTFLGFIKKHAVALSNCQITIGFPDLKVRQQQCKNKTKL</sequence>
<evidence type="ECO:0000256" key="3">
    <source>
        <dbReference type="ARBA" id="ARBA00022989"/>
    </source>
</evidence>
<accession>A0A200PN59</accession>